<evidence type="ECO:0000259" key="6">
    <source>
        <dbReference type="PROSITE" id="PS50850"/>
    </source>
</evidence>
<feature type="transmembrane region" description="Helical" evidence="5">
    <location>
        <begin position="176"/>
        <end position="197"/>
    </location>
</feature>
<evidence type="ECO:0000256" key="4">
    <source>
        <dbReference type="ARBA" id="ARBA00023136"/>
    </source>
</evidence>
<dbReference type="EMBL" id="JBHTCS010000009">
    <property type="protein sequence ID" value="MFC7447333.1"/>
    <property type="molecule type" value="Genomic_DNA"/>
</dbReference>
<feature type="transmembrane region" description="Helical" evidence="5">
    <location>
        <begin position="222"/>
        <end position="248"/>
    </location>
</feature>
<sequence length="404" mass="41061">MSVQVQNRQDERSTASRRWTMLGLGVLAQTAGGVFANAPAFLIPTLHDADGMSLARAGLIAAAPTAGFLVSLFAWGLVVDRVGERRVLVMGLGAAALASAAAAATSTSYPALGLFLFLGGMAASSANAASGRVVVGWYPPHRRGFAMGVRQMALPLGVAVAALTVPSLAADHGVGWALVLPAVFGAVAAIACLLFVVDPPRPTRTAASEQGLLANPYRNQAVLWRIHSVSAALVVPQYLVWTFVPVWLITDRHWSAAAAGILVTATQLLGAAGRIGAGIWSDRVGSRMGPLRTVAVAAALSMAALAVTDWLGSPISVALMVAASVITVADNGLAFTAVAEIAGPYWSGRALGAQNTGQYLAAAFVPPVFGAVIGTLGFPAAFAIAAALPLAAVPLVPADPPPSA</sequence>
<dbReference type="RefSeq" id="WP_378402335.1">
    <property type="nucleotide sequence ID" value="NZ_JBHTCS010000009.1"/>
</dbReference>
<evidence type="ECO:0000256" key="3">
    <source>
        <dbReference type="ARBA" id="ARBA00022989"/>
    </source>
</evidence>
<evidence type="ECO:0000256" key="1">
    <source>
        <dbReference type="ARBA" id="ARBA00004651"/>
    </source>
</evidence>
<keyword evidence="3 5" id="KW-1133">Transmembrane helix</keyword>
<feature type="transmembrane region" description="Helical" evidence="5">
    <location>
        <begin position="54"/>
        <end position="75"/>
    </location>
</feature>
<organism evidence="7 8">
    <name type="scientific">Rhodococcus daqingensis</name>
    <dbReference type="NCBI Taxonomy" id="2479363"/>
    <lineage>
        <taxon>Bacteria</taxon>
        <taxon>Bacillati</taxon>
        <taxon>Actinomycetota</taxon>
        <taxon>Actinomycetes</taxon>
        <taxon>Mycobacteriales</taxon>
        <taxon>Nocardiaceae</taxon>
        <taxon>Rhodococcus</taxon>
    </lineage>
</organism>
<feature type="transmembrane region" description="Helical" evidence="5">
    <location>
        <begin position="359"/>
        <end position="392"/>
    </location>
</feature>
<dbReference type="PROSITE" id="PS50850">
    <property type="entry name" value="MFS"/>
    <property type="match status" value="1"/>
</dbReference>
<evidence type="ECO:0000313" key="7">
    <source>
        <dbReference type="EMBL" id="MFC7447333.1"/>
    </source>
</evidence>
<feature type="transmembrane region" description="Helical" evidence="5">
    <location>
        <begin position="254"/>
        <end position="277"/>
    </location>
</feature>
<name>A0ABW2RV67_9NOCA</name>
<keyword evidence="8" id="KW-1185">Reference proteome</keyword>
<feature type="domain" description="Major facilitator superfamily (MFS) profile" evidence="6">
    <location>
        <begin position="18"/>
        <end position="404"/>
    </location>
</feature>
<dbReference type="PANTHER" id="PTHR23527:SF1">
    <property type="entry name" value="BLL3282 PROTEIN"/>
    <property type="match status" value="1"/>
</dbReference>
<proteinExistence type="predicted"/>
<feature type="transmembrane region" description="Helical" evidence="5">
    <location>
        <begin position="21"/>
        <end position="42"/>
    </location>
</feature>
<feature type="transmembrane region" description="Helical" evidence="5">
    <location>
        <begin position="289"/>
        <end position="311"/>
    </location>
</feature>
<feature type="transmembrane region" description="Helical" evidence="5">
    <location>
        <begin position="152"/>
        <end position="170"/>
    </location>
</feature>
<dbReference type="Proteomes" id="UP001596484">
    <property type="component" value="Unassembled WGS sequence"/>
</dbReference>
<evidence type="ECO:0000256" key="2">
    <source>
        <dbReference type="ARBA" id="ARBA00022692"/>
    </source>
</evidence>
<dbReference type="Pfam" id="PF07690">
    <property type="entry name" value="MFS_1"/>
    <property type="match status" value="1"/>
</dbReference>
<feature type="transmembrane region" description="Helical" evidence="5">
    <location>
        <begin position="111"/>
        <end position="131"/>
    </location>
</feature>
<protein>
    <submittedName>
        <fullName evidence="7">MFS transporter</fullName>
    </submittedName>
</protein>
<dbReference type="PANTHER" id="PTHR23527">
    <property type="entry name" value="BLL3282 PROTEIN"/>
    <property type="match status" value="1"/>
</dbReference>
<accession>A0ABW2RV67</accession>
<feature type="transmembrane region" description="Helical" evidence="5">
    <location>
        <begin position="317"/>
        <end position="338"/>
    </location>
</feature>
<dbReference type="InterPro" id="IPR020846">
    <property type="entry name" value="MFS_dom"/>
</dbReference>
<evidence type="ECO:0000256" key="5">
    <source>
        <dbReference type="SAM" id="Phobius"/>
    </source>
</evidence>
<dbReference type="InterPro" id="IPR052952">
    <property type="entry name" value="MFS-Transporter"/>
</dbReference>
<dbReference type="InterPro" id="IPR011701">
    <property type="entry name" value="MFS"/>
</dbReference>
<keyword evidence="4 5" id="KW-0472">Membrane</keyword>
<dbReference type="InterPro" id="IPR036259">
    <property type="entry name" value="MFS_trans_sf"/>
</dbReference>
<comment type="caution">
    <text evidence="7">The sequence shown here is derived from an EMBL/GenBank/DDBJ whole genome shotgun (WGS) entry which is preliminary data.</text>
</comment>
<comment type="subcellular location">
    <subcellularLocation>
        <location evidence="1">Cell membrane</location>
        <topology evidence="1">Multi-pass membrane protein</topology>
    </subcellularLocation>
</comment>
<gene>
    <name evidence="7" type="ORF">ACFQS9_05445</name>
</gene>
<dbReference type="SUPFAM" id="SSF103473">
    <property type="entry name" value="MFS general substrate transporter"/>
    <property type="match status" value="1"/>
</dbReference>
<dbReference type="Gene3D" id="1.20.1250.20">
    <property type="entry name" value="MFS general substrate transporter like domains"/>
    <property type="match status" value="2"/>
</dbReference>
<reference evidence="8" key="1">
    <citation type="journal article" date="2019" name="Int. J. Syst. Evol. Microbiol.">
        <title>The Global Catalogue of Microorganisms (GCM) 10K type strain sequencing project: providing services to taxonomists for standard genome sequencing and annotation.</title>
        <authorList>
            <consortium name="The Broad Institute Genomics Platform"/>
            <consortium name="The Broad Institute Genome Sequencing Center for Infectious Disease"/>
            <person name="Wu L."/>
            <person name="Ma J."/>
        </authorList>
    </citation>
    <scope>NUCLEOTIDE SEQUENCE [LARGE SCALE GENOMIC DNA]</scope>
    <source>
        <strain evidence="8">ICMP 19430</strain>
    </source>
</reference>
<feature type="transmembrane region" description="Helical" evidence="5">
    <location>
        <begin position="87"/>
        <end position="105"/>
    </location>
</feature>
<keyword evidence="2 5" id="KW-0812">Transmembrane</keyword>
<evidence type="ECO:0000313" key="8">
    <source>
        <dbReference type="Proteomes" id="UP001596484"/>
    </source>
</evidence>